<dbReference type="Proteomes" id="UP001292094">
    <property type="component" value="Unassembled WGS sequence"/>
</dbReference>
<dbReference type="EMBL" id="JAWZYT010001233">
    <property type="protein sequence ID" value="KAK4314222.1"/>
    <property type="molecule type" value="Genomic_DNA"/>
</dbReference>
<evidence type="ECO:0000313" key="1">
    <source>
        <dbReference type="EMBL" id="KAK4314222.1"/>
    </source>
</evidence>
<gene>
    <name evidence="1" type="ORF">Pmani_014465</name>
</gene>
<name>A0AAE1U8P1_9EUCA</name>
<protein>
    <submittedName>
        <fullName evidence="1">Uncharacterized protein</fullName>
    </submittedName>
</protein>
<keyword evidence="2" id="KW-1185">Reference proteome</keyword>
<organism evidence="1 2">
    <name type="scientific">Petrolisthes manimaculis</name>
    <dbReference type="NCBI Taxonomy" id="1843537"/>
    <lineage>
        <taxon>Eukaryota</taxon>
        <taxon>Metazoa</taxon>
        <taxon>Ecdysozoa</taxon>
        <taxon>Arthropoda</taxon>
        <taxon>Crustacea</taxon>
        <taxon>Multicrustacea</taxon>
        <taxon>Malacostraca</taxon>
        <taxon>Eumalacostraca</taxon>
        <taxon>Eucarida</taxon>
        <taxon>Decapoda</taxon>
        <taxon>Pleocyemata</taxon>
        <taxon>Anomura</taxon>
        <taxon>Galatheoidea</taxon>
        <taxon>Porcellanidae</taxon>
        <taxon>Petrolisthes</taxon>
    </lineage>
</organism>
<proteinExistence type="predicted"/>
<evidence type="ECO:0000313" key="2">
    <source>
        <dbReference type="Proteomes" id="UP001292094"/>
    </source>
</evidence>
<reference evidence="1" key="1">
    <citation type="submission" date="2023-11" db="EMBL/GenBank/DDBJ databases">
        <title>Genome assemblies of two species of porcelain crab, Petrolisthes cinctipes and Petrolisthes manimaculis (Anomura: Porcellanidae).</title>
        <authorList>
            <person name="Angst P."/>
        </authorList>
    </citation>
    <scope>NUCLEOTIDE SEQUENCE</scope>
    <source>
        <strain evidence="1">PB745_02</strain>
        <tissue evidence="1">Gill</tissue>
    </source>
</reference>
<dbReference type="AlphaFoldDB" id="A0AAE1U8P1"/>
<sequence length="66" mass="7571">MVSSLVPETQIADWCDMLESLKVVIASPHALIPPLSRLAILRRAFRRQQRSQRGDEKQWEVGRNVS</sequence>
<accession>A0AAE1U8P1</accession>
<comment type="caution">
    <text evidence="1">The sequence shown here is derived from an EMBL/GenBank/DDBJ whole genome shotgun (WGS) entry which is preliminary data.</text>
</comment>